<evidence type="ECO:0000313" key="1">
    <source>
        <dbReference type="EMBL" id="TNN56188.1"/>
    </source>
</evidence>
<dbReference type="Proteomes" id="UP000314294">
    <property type="component" value="Unassembled WGS sequence"/>
</dbReference>
<gene>
    <name evidence="1" type="ORF">EYF80_033564</name>
</gene>
<dbReference type="AlphaFoldDB" id="A0A4Z2GR84"/>
<comment type="caution">
    <text evidence="1">The sequence shown here is derived from an EMBL/GenBank/DDBJ whole genome shotgun (WGS) entry which is preliminary data.</text>
</comment>
<accession>A0A4Z2GR84</accession>
<reference evidence="1 2" key="1">
    <citation type="submission" date="2019-03" db="EMBL/GenBank/DDBJ databases">
        <title>First draft genome of Liparis tanakae, snailfish: a comprehensive survey of snailfish specific genes.</title>
        <authorList>
            <person name="Kim W."/>
            <person name="Song I."/>
            <person name="Jeong J.-H."/>
            <person name="Kim D."/>
            <person name="Kim S."/>
            <person name="Ryu S."/>
            <person name="Song J.Y."/>
            <person name="Lee S.K."/>
        </authorList>
    </citation>
    <scope>NUCLEOTIDE SEQUENCE [LARGE SCALE GENOMIC DNA]</scope>
    <source>
        <tissue evidence="1">Muscle</tissue>
    </source>
</reference>
<name>A0A4Z2GR84_9TELE</name>
<protein>
    <submittedName>
        <fullName evidence="1">Uncharacterized protein</fullName>
    </submittedName>
</protein>
<proteinExistence type="predicted"/>
<sequence length="83" mass="9394">MADGVVPFAYRSFRREKMLSEASEPASGRRLWDGEPACVWLPIYERKKHKGIRRSARSIISSSVISENNSDMLPSQNVEKIGL</sequence>
<dbReference type="EMBL" id="SRLO01000434">
    <property type="protein sequence ID" value="TNN56188.1"/>
    <property type="molecule type" value="Genomic_DNA"/>
</dbReference>
<keyword evidence="2" id="KW-1185">Reference proteome</keyword>
<organism evidence="1 2">
    <name type="scientific">Liparis tanakae</name>
    <name type="common">Tanaka's snailfish</name>
    <dbReference type="NCBI Taxonomy" id="230148"/>
    <lineage>
        <taxon>Eukaryota</taxon>
        <taxon>Metazoa</taxon>
        <taxon>Chordata</taxon>
        <taxon>Craniata</taxon>
        <taxon>Vertebrata</taxon>
        <taxon>Euteleostomi</taxon>
        <taxon>Actinopterygii</taxon>
        <taxon>Neopterygii</taxon>
        <taxon>Teleostei</taxon>
        <taxon>Neoteleostei</taxon>
        <taxon>Acanthomorphata</taxon>
        <taxon>Eupercaria</taxon>
        <taxon>Perciformes</taxon>
        <taxon>Cottioidei</taxon>
        <taxon>Cottales</taxon>
        <taxon>Liparidae</taxon>
        <taxon>Liparis</taxon>
    </lineage>
</organism>
<evidence type="ECO:0000313" key="2">
    <source>
        <dbReference type="Proteomes" id="UP000314294"/>
    </source>
</evidence>